<evidence type="ECO:0000256" key="3">
    <source>
        <dbReference type="ARBA" id="ARBA00022884"/>
    </source>
</evidence>
<gene>
    <name evidence="5" type="primary">csm4</name>
    <name evidence="5" type="ORF">Dpo_3c03610</name>
</gene>
<dbReference type="RefSeq" id="WP_006965568.1">
    <property type="nucleotide sequence ID" value="NZ_APJX01000003.1"/>
</dbReference>
<sequence length="321" mass="35852">MKLYEITIQPGSAIITPLKGDTLFGHFCWQAAHDPALVDGGLDQQIALYDKAPFAVFSSACHRTTDGNTWLLKRPDIPLSFFPAFAKMAKKERIRNVKEIKKRKWMPVTEPLILKPELDSFQNIEQVRTSMSHPHNSINRLTGTTGKGIFAPYAIQTCWFYPDTLLSVFVLVRETATDIDRIVSGMRRIGRWGFGKDASTGMGRFEVTGFRELALPDCSNADAFYTLAPSVPEKETWNRCYFSPFTRFGKHGAELAGVGNPFKNPVVMADEGAVIFPDLAEAERLKKNLYTGKAVNNVSKIMPQTVVQGYSPVLPIIWGES</sequence>
<dbReference type="InterPro" id="IPR005510">
    <property type="entry name" value="Csm4"/>
</dbReference>
<dbReference type="EMBL" id="APJX01000003">
    <property type="protein sequence ID" value="EMS80217.1"/>
    <property type="molecule type" value="Genomic_DNA"/>
</dbReference>
<evidence type="ECO:0000313" key="5">
    <source>
        <dbReference type="EMBL" id="EMS80217.1"/>
    </source>
</evidence>
<dbReference type="AlphaFoldDB" id="S0G6A0"/>
<evidence type="ECO:0000256" key="2">
    <source>
        <dbReference type="ARBA" id="ARBA00016109"/>
    </source>
</evidence>
<protein>
    <recommendedName>
        <fullName evidence="2">CRISPR system Cms protein Csm4</fullName>
    </recommendedName>
</protein>
<evidence type="ECO:0000256" key="1">
    <source>
        <dbReference type="ARBA" id="ARBA00005772"/>
    </source>
</evidence>
<evidence type="ECO:0000313" key="6">
    <source>
        <dbReference type="Proteomes" id="UP000014216"/>
    </source>
</evidence>
<dbReference type="GO" id="GO:0051607">
    <property type="term" value="P:defense response to virus"/>
    <property type="evidence" value="ECO:0007669"/>
    <property type="project" value="UniProtKB-KW"/>
</dbReference>
<evidence type="ECO:0000256" key="4">
    <source>
        <dbReference type="ARBA" id="ARBA00023118"/>
    </source>
</evidence>
<keyword evidence="4" id="KW-0051">Antiviral defense</keyword>
<proteinExistence type="inferred from homology"/>
<dbReference type="OrthoDB" id="9790529at2"/>
<dbReference type="Proteomes" id="UP000014216">
    <property type="component" value="Unassembled WGS sequence"/>
</dbReference>
<comment type="caution">
    <text evidence="5">The sequence shown here is derived from an EMBL/GenBank/DDBJ whole genome shotgun (WGS) entry which is preliminary data.</text>
</comment>
<accession>S0G6A0</accession>
<keyword evidence="6" id="KW-1185">Reference proteome</keyword>
<organism evidence="5 6">
    <name type="scientific">Desulfotignum phosphitoxidans DSM 13687</name>
    <dbReference type="NCBI Taxonomy" id="1286635"/>
    <lineage>
        <taxon>Bacteria</taxon>
        <taxon>Pseudomonadati</taxon>
        <taxon>Thermodesulfobacteriota</taxon>
        <taxon>Desulfobacteria</taxon>
        <taxon>Desulfobacterales</taxon>
        <taxon>Desulfobacteraceae</taxon>
        <taxon>Desulfotignum</taxon>
    </lineage>
</organism>
<dbReference type="GO" id="GO:0003723">
    <property type="term" value="F:RNA binding"/>
    <property type="evidence" value="ECO:0007669"/>
    <property type="project" value="UniProtKB-KW"/>
</dbReference>
<comment type="similarity">
    <text evidence="1">Belongs to the CRISPR-associated Csm4 family.</text>
</comment>
<name>S0G6A0_9BACT</name>
<dbReference type="NCBIfam" id="TIGR01903">
    <property type="entry name" value="cas5_csm4"/>
    <property type="match status" value="1"/>
</dbReference>
<reference evidence="5 6" key="1">
    <citation type="journal article" date="2013" name="Genome Announc.">
        <title>Draft Genome Sequence of Desulfotignum phosphitoxidans DSM 13687 Strain FiPS-3.</title>
        <authorList>
            <person name="Poehlein A."/>
            <person name="Daniel R."/>
            <person name="Simeonova D.D."/>
        </authorList>
    </citation>
    <scope>NUCLEOTIDE SEQUENCE [LARGE SCALE GENOMIC DNA]</scope>
    <source>
        <strain evidence="5 6">DSM 13687</strain>
    </source>
</reference>
<keyword evidence="3" id="KW-0694">RNA-binding</keyword>